<dbReference type="Gene3D" id="3.40.640.10">
    <property type="entry name" value="Type I PLP-dependent aspartate aminotransferase-like (Major domain)"/>
    <property type="match status" value="1"/>
</dbReference>
<evidence type="ECO:0000256" key="1">
    <source>
        <dbReference type="ARBA" id="ARBA00001933"/>
    </source>
</evidence>
<evidence type="ECO:0000256" key="4">
    <source>
        <dbReference type="ARBA" id="ARBA00022898"/>
    </source>
</evidence>
<organism evidence="7 8">
    <name type="scientific">Anaeromyxobacter paludicola</name>
    <dbReference type="NCBI Taxonomy" id="2918171"/>
    <lineage>
        <taxon>Bacteria</taxon>
        <taxon>Pseudomonadati</taxon>
        <taxon>Myxococcota</taxon>
        <taxon>Myxococcia</taxon>
        <taxon>Myxococcales</taxon>
        <taxon>Cystobacterineae</taxon>
        <taxon>Anaeromyxobacteraceae</taxon>
        <taxon>Anaeromyxobacter</taxon>
    </lineage>
</organism>
<dbReference type="InterPro" id="IPR002129">
    <property type="entry name" value="PyrdxlP-dep_de-COase"/>
</dbReference>
<keyword evidence="8" id="KW-1185">Reference proteome</keyword>
<dbReference type="RefSeq" id="WP_248341809.1">
    <property type="nucleotide sequence ID" value="NZ_AP025592.1"/>
</dbReference>
<keyword evidence="5 6" id="KW-0456">Lyase</keyword>
<dbReference type="Proteomes" id="UP001162734">
    <property type="component" value="Chromosome"/>
</dbReference>
<protein>
    <submittedName>
        <fullName evidence="7">Pyridoxal-dependent decarboxylase</fullName>
    </submittedName>
</protein>
<comment type="similarity">
    <text evidence="2 6">Belongs to the group II decarboxylase family.</text>
</comment>
<dbReference type="InterPro" id="IPR015421">
    <property type="entry name" value="PyrdxlP-dep_Trfase_major"/>
</dbReference>
<dbReference type="InterPro" id="IPR010977">
    <property type="entry name" value="Aromatic_deC"/>
</dbReference>
<dbReference type="InterPro" id="IPR015424">
    <property type="entry name" value="PyrdxlP-dep_Trfase"/>
</dbReference>
<evidence type="ECO:0000256" key="2">
    <source>
        <dbReference type="ARBA" id="ARBA00009533"/>
    </source>
</evidence>
<evidence type="ECO:0000313" key="7">
    <source>
        <dbReference type="EMBL" id="BDG09531.1"/>
    </source>
</evidence>
<keyword evidence="4 6" id="KW-0663">Pyridoxal phosphate</keyword>
<accession>A0ABM7XCD3</accession>
<sequence length="482" mass="50956">MADPFARFEADAHAAVEALARYLRESAEGRGPVLSQPPLRELAAGLEVARWIREGGLSGAPFREFLARYLGATTRLHHPGYFAHQVAVPEPLGAVGSLVDGVTGNAMAIYEMGPAAAAIEFAVLDWMLAKVGFTPAPLPPAPPSPAPHGGGVLTHGGSLANLTALAAARARAAPSAWRDGVGARLAVLAPEAAHYSISRAVGILGLGQGALRAAPCDADGRLVPDRLPAALDALRDEGRAVMAVVASACSTAAGLYDPLREVGALCRERGLWLHVDGAHGASALLSERLRHRLDGIALADSVVWDAHKMLRTPTVCAAVLVRDHRTLDGAFQQDASYLFHEKDEPGFDFLHRTVECTKAALGLRLFLALAAEGEGALARYVERQTALAAEAAALLARTPGFEVAVAPESNIVCFRVAGSDERQLELRRRLLAQGRHYVSSTLFRGRRWLRLALMNPATRLEDVAAMADELRALLGAAEGGAC</sequence>
<proteinExistence type="inferred from homology"/>
<evidence type="ECO:0000313" key="8">
    <source>
        <dbReference type="Proteomes" id="UP001162734"/>
    </source>
</evidence>
<name>A0ABM7XCD3_9BACT</name>
<evidence type="ECO:0000256" key="3">
    <source>
        <dbReference type="ARBA" id="ARBA00022793"/>
    </source>
</evidence>
<comment type="cofactor">
    <cofactor evidence="1 6">
        <name>pyridoxal 5'-phosphate</name>
        <dbReference type="ChEBI" id="CHEBI:597326"/>
    </cofactor>
</comment>
<evidence type="ECO:0000256" key="6">
    <source>
        <dbReference type="RuleBase" id="RU000382"/>
    </source>
</evidence>
<dbReference type="PANTHER" id="PTHR45677">
    <property type="entry name" value="GLUTAMATE DECARBOXYLASE-RELATED"/>
    <property type="match status" value="1"/>
</dbReference>
<evidence type="ECO:0000256" key="5">
    <source>
        <dbReference type="ARBA" id="ARBA00023239"/>
    </source>
</evidence>
<reference evidence="8" key="1">
    <citation type="journal article" date="2022" name="Int. J. Syst. Evol. Microbiol.">
        <title>Anaeromyxobacter oryzae sp. nov., Anaeromyxobacter diazotrophicus sp. nov. and Anaeromyxobacter paludicola sp. nov., isolated from paddy soils.</title>
        <authorList>
            <person name="Itoh H."/>
            <person name="Xu Z."/>
            <person name="Mise K."/>
            <person name="Masuda Y."/>
            <person name="Ushijima N."/>
            <person name="Hayakawa C."/>
            <person name="Shiratori Y."/>
            <person name="Senoo K."/>
        </authorList>
    </citation>
    <scope>NUCLEOTIDE SEQUENCE [LARGE SCALE GENOMIC DNA]</scope>
    <source>
        <strain evidence="8">Red630</strain>
    </source>
</reference>
<dbReference type="SUPFAM" id="SSF53383">
    <property type="entry name" value="PLP-dependent transferases"/>
    <property type="match status" value="1"/>
</dbReference>
<dbReference type="PANTHER" id="PTHR45677:SF8">
    <property type="entry name" value="CYSTEINE SULFINIC ACID DECARBOXYLASE"/>
    <property type="match status" value="1"/>
</dbReference>
<dbReference type="EMBL" id="AP025592">
    <property type="protein sequence ID" value="BDG09531.1"/>
    <property type="molecule type" value="Genomic_DNA"/>
</dbReference>
<keyword evidence="3" id="KW-0210">Decarboxylase</keyword>
<dbReference type="PRINTS" id="PR00800">
    <property type="entry name" value="YHDCRBOXLASE"/>
</dbReference>
<gene>
    <name evidence="7" type="ORF">AMPC_26440</name>
</gene>
<dbReference type="Gene3D" id="3.90.1150.170">
    <property type="match status" value="1"/>
</dbReference>
<dbReference type="Pfam" id="PF00282">
    <property type="entry name" value="Pyridoxal_deC"/>
    <property type="match status" value="1"/>
</dbReference>